<dbReference type="Pfam" id="PF13407">
    <property type="entry name" value="Peripla_BP_4"/>
    <property type="match status" value="1"/>
</dbReference>
<comment type="subcellular location">
    <subcellularLocation>
        <location evidence="1">Cell envelope</location>
    </subcellularLocation>
</comment>
<keyword evidence="5" id="KW-1185">Reference proteome</keyword>
<reference evidence="4 5" key="1">
    <citation type="submission" date="2010-07" db="EMBL/GenBank/DDBJ databases">
        <title>The draft genome of Paenibacillus curdlanolyticus YK9.</title>
        <authorList>
            <consortium name="US DOE Joint Genome Institute (JGI-PGF)"/>
            <person name="Lucas S."/>
            <person name="Copeland A."/>
            <person name="Lapidus A."/>
            <person name="Cheng J.-F."/>
            <person name="Bruce D."/>
            <person name="Goodwin L."/>
            <person name="Pitluck S."/>
            <person name="Land M.L."/>
            <person name="Hauser L."/>
            <person name="Chang Y.-J."/>
            <person name="Jeffries C."/>
            <person name="Anderson I.J."/>
            <person name="Johnson E."/>
            <person name="Loganathan U."/>
            <person name="Mulhopadhyay B."/>
            <person name="Kyrpides N."/>
            <person name="Woyke T.J."/>
        </authorList>
    </citation>
    <scope>NUCLEOTIDE SEQUENCE [LARGE SCALE GENOMIC DNA]</scope>
    <source>
        <strain evidence="4 5">YK9</strain>
    </source>
</reference>
<sequence length="328" mass="36106">MRQLAIAALSIGFLILFYFTLHAAYKLFASDLPVPGQELAAEADSRAYRLVVITQELDTPFWLQVKKGALSAAAQRGASLEMWGTYSSDRKEFLKQIEIAIASKVDGIIVQGLNTPEFTYLTKIKAAGSGIPILTVANDVPMNDSLRRTYVGSDHLAAGRMIARQLIEDMGSSGKVVLMVSDRQEDYQRSRLKGILEVLKAYPQVKTEIVASGDEKDAVVSATDDLLNTQPDAKAFIAVAANHASIIIQEIEKRSRVEPYYIYAFDDSPETMTLLKQSKIDALVAQSPELMGELSVKLMTEWLDGKVVPLNPDGYFTQVRVLRAGEAE</sequence>
<dbReference type="STRING" id="717606.PaecuDRAFT_0108"/>
<name>E0I4R6_9BACL</name>
<dbReference type="InterPro" id="IPR050555">
    <property type="entry name" value="Bact_Solute-Bind_Prot2"/>
</dbReference>
<dbReference type="PANTHER" id="PTHR30036:SF7">
    <property type="entry name" value="ABC TRANSPORTER PERIPLASMIC-BINDING PROTEIN YPHF"/>
    <property type="match status" value="1"/>
</dbReference>
<evidence type="ECO:0000256" key="2">
    <source>
        <dbReference type="ARBA" id="ARBA00007639"/>
    </source>
</evidence>
<dbReference type="AlphaFoldDB" id="E0I4R6"/>
<evidence type="ECO:0000256" key="1">
    <source>
        <dbReference type="ARBA" id="ARBA00004196"/>
    </source>
</evidence>
<evidence type="ECO:0000259" key="3">
    <source>
        <dbReference type="Pfam" id="PF13407"/>
    </source>
</evidence>
<dbReference type="OrthoDB" id="6196975at2"/>
<evidence type="ECO:0000313" key="4">
    <source>
        <dbReference type="EMBL" id="EFM12597.1"/>
    </source>
</evidence>
<dbReference type="EMBL" id="AEDD01000001">
    <property type="protein sequence ID" value="EFM12597.1"/>
    <property type="molecule type" value="Genomic_DNA"/>
</dbReference>
<dbReference type="GO" id="GO:0030288">
    <property type="term" value="C:outer membrane-bounded periplasmic space"/>
    <property type="evidence" value="ECO:0007669"/>
    <property type="project" value="TreeGrafter"/>
</dbReference>
<dbReference type="PANTHER" id="PTHR30036">
    <property type="entry name" value="D-XYLOSE-BINDING PERIPLASMIC PROTEIN"/>
    <property type="match status" value="1"/>
</dbReference>
<comment type="similarity">
    <text evidence="2">Belongs to the bacterial solute-binding protein 2 family.</text>
</comment>
<proteinExistence type="inferred from homology"/>
<dbReference type="Proteomes" id="UP000005387">
    <property type="component" value="Unassembled WGS sequence"/>
</dbReference>
<dbReference type="GO" id="GO:0030246">
    <property type="term" value="F:carbohydrate binding"/>
    <property type="evidence" value="ECO:0007669"/>
    <property type="project" value="TreeGrafter"/>
</dbReference>
<dbReference type="SUPFAM" id="SSF53822">
    <property type="entry name" value="Periplasmic binding protein-like I"/>
    <property type="match status" value="1"/>
</dbReference>
<dbReference type="Gene3D" id="3.40.50.2300">
    <property type="match status" value="2"/>
</dbReference>
<protein>
    <submittedName>
        <fullName evidence="4">Periplasmic binding protein/LacI transcriptional regulator</fullName>
    </submittedName>
</protein>
<organism evidence="4 5">
    <name type="scientific">Paenibacillus curdlanolyticus YK9</name>
    <dbReference type="NCBI Taxonomy" id="717606"/>
    <lineage>
        <taxon>Bacteria</taxon>
        <taxon>Bacillati</taxon>
        <taxon>Bacillota</taxon>
        <taxon>Bacilli</taxon>
        <taxon>Bacillales</taxon>
        <taxon>Paenibacillaceae</taxon>
        <taxon>Paenibacillus</taxon>
    </lineage>
</organism>
<accession>E0I4R6</accession>
<dbReference type="InterPro" id="IPR028082">
    <property type="entry name" value="Peripla_BP_I"/>
</dbReference>
<feature type="domain" description="Periplasmic binding protein" evidence="3">
    <location>
        <begin position="51"/>
        <end position="306"/>
    </location>
</feature>
<dbReference type="eggNOG" id="COG1879">
    <property type="taxonomic scope" value="Bacteria"/>
</dbReference>
<evidence type="ECO:0000313" key="5">
    <source>
        <dbReference type="Proteomes" id="UP000005387"/>
    </source>
</evidence>
<dbReference type="InterPro" id="IPR025997">
    <property type="entry name" value="SBP_2_dom"/>
</dbReference>
<gene>
    <name evidence="4" type="ORF">PaecuDRAFT_0108</name>
</gene>